<keyword evidence="5 10" id="KW-1133">Transmembrane helix</keyword>
<dbReference type="InterPro" id="IPR000757">
    <property type="entry name" value="Beta-glucanase-like"/>
</dbReference>
<feature type="domain" description="GH16" evidence="11">
    <location>
        <begin position="213"/>
        <end position="587"/>
    </location>
</feature>
<evidence type="ECO:0000256" key="4">
    <source>
        <dbReference type="ARBA" id="ARBA00022968"/>
    </source>
</evidence>
<comment type="similarity">
    <text evidence="2">Belongs to the SKN1/KRE6 family.</text>
</comment>
<sequence length="635" mass="69832">MANPNFAQDAEKARLDGLSINTNPSHPRPPLASNNSCESSSSKNSAHPLQSPPDHLTAPHPFPPGGISSGQRGVANPSSYSADTSTYSSEDSRRTNKQRANAIAWLYDYDGGPEDDDWLHVPGVERDQGIFSKAVGCCSISTRGLFNLGALIVLASGLLMLFAGYPILRHFLTNNLDRKAASFFGLGGTNGSGQVPLLPGLFALIDPDTPAKQHSWKNPVDGSSFHLVFSDEFETEGRTFWPGDDPFWEAVDLHYWVTGDYEWYSPEAINTTDGFLNVWLTEKTTHNLNFQSGMLQSWNKFCFQGGYVETSVILPGSHSAEGFWPAVWMLGNLGRAGYAGTTQGMWPYSYSQCDVGTLANQTNPQKTAPYSAINAHGLYSDSVDNKISFLEGQRVSACTCPGEDHPGPRHDVGRSSPEIDVFETQVYNGHGTASQSFQIAPFDANYSWSQNPDVAQIHSPDTSFNPYTGGIYQEAVSAITKVPDTAYMQSGAVPVKMGVKWDPDWKGDGSGSITWFLDGKPSWSLSGNALGPNKFTEIGQRLIPTEPVSIVINLALSDGFQKIHWNQVEFPAVMKLDYIRVYQRDGQEDKITCDPDDHPTAKYIQDHIDVYSNINYTVFPQEKYAWPKNKFLGEC</sequence>
<keyword evidence="3 10" id="KW-0812">Transmembrane</keyword>
<keyword evidence="7" id="KW-0325">Glycoprotein</keyword>
<name>A0A5C3E1J2_9BASI</name>
<dbReference type="GO" id="GO:0031505">
    <property type="term" value="P:fungal-type cell wall organization"/>
    <property type="evidence" value="ECO:0007669"/>
    <property type="project" value="TreeGrafter"/>
</dbReference>
<feature type="compositionally biased region" description="Low complexity" evidence="9">
    <location>
        <begin position="78"/>
        <end position="89"/>
    </location>
</feature>
<proteinExistence type="inferred from homology"/>
<dbReference type="PANTHER" id="PTHR31361">
    <property type="entry name" value="BETA-GLUCAN SYNTHESIS-ASSOCIATED PROTEIN KRE6-RELATED"/>
    <property type="match status" value="1"/>
</dbReference>
<evidence type="ECO:0000256" key="7">
    <source>
        <dbReference type="ARBA" id="ARBA00023180"/>
    </source>
</evidence>
<dbReference type="AlphaFoldDB" id="A0A5C3E1J2"/>
<evidence type="ECO:0000256" key="6">
    <source>
        <dbReference type="ARBA" id="ARBA00023136"/>
    </source>
</evidence>
<dbReference type="Gene3D" id="2.60.120.200">
    <property type="match status" value="2"/>
</dbReference>
<comment type="subcellular location">
    <subcellularLocation>
        <location evidence="1">Membrane</location>
        <topology evidence="1">Single-pass type II membrane protein</topology>
    </subcellularLocation>
</comment>
<dbReference type="InterPro" id="IPR005629">
    <property type="entry name" value="Skn1/Kre6/Sbg1"/>
</dbReference>
<dbReference type="GO" id="GO:0005789">
    <property type="term" value="C:endoplasmic reticulum membrane"/>
    <property type="evidence" value="ECO:0007669"/>
    <property type="project" value="TreeGrafter"/>
</dbReference>
<keyword evidence="6 10" id="KW-0472">Membrane</keyword>
<keyword evidence="8" id="KW-0961">Cell wall biogenesis/degradation</keyword>
<evidence type="ECO:0000313" key="12">
    <source>
        <dbReference type="EMBL" id="SPO23910.1"/>
    </source>
</evidence>
<organism evidence="12 13">
    <name type="scientific">Ustilago trichophora</name>
    <dbReference type="NCBI Taxonomy" id="86804"/>
    <lineage>
        <taxon>Eukaryota</taxon>
        <taxon>Fungi</taxon>
        <taxon>Dikarya</taxon>
        <taxon>Basidiomycota</taxon>
        <taxon>Ustilaginomycotina</taxon>
        <taxon>Ustilaginomycetes</taxon>
        <taxon>Ustilaginales</taxon>
        <taxon>Ustilaginaceae</taxon>
        <taxon>Ustilago</taxon>
    </lineage>
</organism>
<dbReference type="SUPFAM" id="SSF49899">
    <property type="entry name" value="Concanavalin A-like lectins/glucanases"/>
    <property type="match status" value="1"/>
</dbReference>
<evidence type="ECO:0000256" key="2">
    <source>
        <dbReference type="ARBA" id="ARBA00010962"/>
    </source>
</evidence>
<dbReference type="OrthoDB" id="412647at2759"/>
<gene>
    <name evidence="12" type="ORF">UTRI_03557_B</name>
</gene>
<feature type="compositionally biased region" description="Low complexity" evidence="9">
    <location>
        <begin position="33"/>
        <end position="45"/>
    </location>
</feature>
<dbReference type="Proteomes" id="UP000324022">
    <property type="component" value="Unassembled WGS sequence"/>
</dbReference>
<protein>
    <submittedName>
        <fullName evidence="12">Related to KRE6 - glucan synthase subunit</fullName>
    </submittedName>
</protein>
<feature type="transmembrane region" description="Helical" evidence="10">
    <location>
        <begin position="145"/>
        <end position="168"/>
    </location>
</feature>
<evidence type="ECO:0000256" key="3">
    <source>
        <dbReference type="ARBA" id="ARBA00022692"/>
    </source>
</evidence>
<dbReference type="GO" id="GO:0005886">
    <property type="term" value="C:plasma membrane"/>
    <property type="evidence" value="ECO:0007669"/>
    <property type="project" value="TreeGrafter"/>
</dbReference>
<reference evidence="12 13" key="1">
    <citation type="submission" date="2018-03" db="EMBL/GenBank/DDBJ databases">
        <authorList>
            <person name="Guldener U."/>
        </authorList>
    </citation>
    <scope>NUCLEOTIDE SEQUENCE [LARGE SCALE GENOMIC DNA]</scope>
    <source>
        <strain evidence="12 13">NBRC100155</strain>
    </source>
</reference>
<evidence type="ECO:0000256" key="9">
    <source>
        <dbReference type="SAM" id="MobiDB-lite"/>
    </source>
</evidence>
<keyword evidence="4" id="KW-0735">Signal-anchor</keyword>
<dbReference type="PROSITE" id="PS51762">
    <property type="entry name" value="GH16_2"/>
    <property type="match status" value="1"/>
</dbReference>
<accession>A0A5C3E1J2</accession>
<evidence type="ECO:0000259" key="11">
    <source>
        <dbReference type="PROSITE" id="PS51762"/>
    </source>
</evidence>
<dbReference type="FunFam" id="2.60.120.200:FF:000140">
    <property type="entry name" value="Beta-glucan synthesis-associated protein"/>
    <property type="match status" value="1"/>
</dbReference>
<dbReference type="PANTHER" id="PTHR31361:SF15">
    <property type="entry name" value="GH16 DOMAIN-CONTAINING PROTEIN"/>
    <property type="match status" value="1"/>
</dbReference>
<feature type="region of interest" description="Disordered" evidence="9">
    <location>
        <begin position="1"/>
        <end position="95"/>
    </location>
</feature>
<dbReference type="InterPro" id="IPR013320">
    <property type="entry name" value="ConA-like_dom_sf"/>
</dbReference>
<dbReference type="Pfam" id="PF03935">
    <property type="entry name" value="SKN1_KRE6_Sbg1"/>
    <property type="match status" value="1"/>
</dbReference>
<evidence type="ECO:0000256" key="8">
    <source>
        <dbReference type="ARBA" id="ARBA00023316"/>
    </source>
</evidence>
<evidence type="ECO:0000313" key="13">
    <source>
        <dbReference type="Proteomes" id="UP000324022"/>
    </source>
</evidence>
<dbReference type="FunFam" id="2.60.120.200:FF:000135">
    <property type="entry name" value="Related to KRE6-glucan synthase subunit"/>
    <property type="match status" value="1"/>
</dbReference>
<evidence type="ECO:0000256" key="5">
    <source>
        <dbReference type="ARBA" id="ARBA00022989"/>
    </source>
</evidence>
<evidence type="ECO:0000256" key="10">
    <source>
        <dbReference type="SAM" id="Phobius"/>
    </source>
</evidence>
<dbReference type="GO" id="GO:0006078">
    <property type="term" value="P:(1-&gt;6)-beta-D-glucan biosynthetic process"/>
    <property type="evidence" value="ECO:0007669"/>
    <property type="project" value="TreeGrafter"/>
</dbReference>
<dbReference type="CDD" id="cd02180">
    <property type="entry name" value="GH16_fungal_KRE6_glucanase"/>
    <property type="match status" value="1"/>
</dbReference>
<keyword evidence="13" id="KW-1185">Reference proteome</keyword>
<dbReference type="GO" id="GO:0015926">
    <property type="term" value="F:glucosidase activity"/>
    <property type="evidence" value="ECO:0007669"/>
    <property type="project" value="TreeGrafter"/>
</dbReference>
<dbReference type="EMBL" id="OOIN01000006">
    <property type="protein sequence ID" value="SPO23910.1"/>
    <property type="molecule type" value="Genomic_DNA"/>
</dbReference>
<evidence type="ECO:0000256" key="1">
    <source>
        <dbReference type="ARBA" id="ARBA00004606"/>
    </source>
</evidence>